<dbReference type="Pfam" id="PF00126">
    <property type="entry name" value="HTH_1"/>
    <property type="match status" value="1"/>
</dbReference>
<evidence type="ECO:0000256" key="3">
    <source>
        <dbReference type="ARBA" id="ARBA00023125"/>
    </source>
</evidence>
<reference evidence="6 7" key="1">
    <citation type="submission" date="2018-11" db="EMBL/GenBank/DDBJ databases">
        <title>Genomic Encyclopedia of Type Strains, Phase IV (KMG-IV): sequencing the most valuable type-strain genomes for metagenomic binning, comparative biology and taxonomic classification.</title>
        <authorList>
            <person name="Goeker M."/>
        </authorList>
    </citation>
    <scope>NUCLEOTIDE SEQUENCE [LARGE SCALE GENOMIC DNA]</scope>
    <source>
        <strain evidence="6 7">DSM 21945</strain>
    </source>
</reference>
<keyword evidence="4" id="KW-0804">Transcription</keyword>
<dbReference type="InterPro" id="IPR000847">
    <property type="entry name" value="LysR_HTH_N"/>
</dbReference>
<dbReference type="InterPro" id="IPR058163">
    <property type="entry name" value="LysR-type_TF_proteobact-type"/>
</dbReference>
<dbReference type="InterPro" id="IPR036388">
    <property type="entry name" value="WH-like_DNA-bd_sf"/>
</dbReference>
<dbReference type="GO" id="GO:0003700">
    <property type="term" value="F:DNA-binding transcription factor activity"/>
    <property type="evidence" value="ECO:0007669"/>
    <property type="project" value="InterPro"/>
</dbReference>
<evidence type="ECO:0000256" key="1">
    <source>
        <dbReference type="ARBA" id="ARBA00009437"/>
    </source>
</evidence>
<gene>
    <name evidence="6" type="ORF">EDC28_101546</name>
</gene>
<dbReference type="SUPFAM" id="SSF46785">
    <property type="entry name" value="Winged helix' DNA-binding domain"/>
    <property type="match status" value="1"/>
</dbReference>
<dbReference type="PANTHER" id="PTHR30537">
    <property type="entry name" value="HTH-TYPE TRANSCRIPTIONAL REGULATOR"/>
    <property type="match status" value="1"/>
</dbReference>
<dbReference type="PROSITE" id="PS50931">
    <property type="entry name" value="HTH_LYSR"/>
    <property type="match status" value="1"/>
</dbReference>
<dbReference type="Gene3D" id="1.10.10.10">
    <property type="entry name" value="Winged helix-like DNA-binding domain superfamily/Winged helix DNA-binding domain"/>
    <property type="match status" value="1"/>
</dbReference>
<evidence type="ECO:0000256" key="4">
    <source>
        <dbReference type="ARBA" id="ARBA00023163"/>
    </source>
</evidence>
<keyword evidence="7" id="KW-1185">Reference proteome</keyword>
<feature type="domain" description="HTH lysR-type" evidence="5">
    <location>
        <begin position="1"/>
        <end position="60"/>
    </location>
</feature>
<dbReference type="InterPro" id="IPR036390">
    <property type="entry name" value="WH_DNA-bd_sf"/>
</dbReference>
<dbReference type="InterPro" id="IPR005119">
    <property type="entry name" value="LysR_subst-bd"/>
</dbReference>
<dbReference type="FunFam" id="1.10.10.10:FF:000001">
    <property type="entry name" value="LysR family transcriptional regulator"/>
    <property type="match status" value="1"/>
</dbReference>
<protein>
    <submittedName>
        <fullName evidence="6">LysR family transcriptional regulator</fullName>
    </submittedName>
</protein>
<dbReference type="AlphaFoldDB" id="A0A3N1PQR5"/>
<name>A0A3N1PQR5_9GAMM</name>
<dbReference type="EMBL" id="RJUL01000001">
    <property type="protein sequence ID" value="ROQ30853.1"/>
    <property type="molecule type" value="Genomic_DNA"/>
</dbReference>
<sequence length="296" mass="32431">MKDPLAGISAFVAVADAGGFAAASEQLHLTRAAVGKIIAQLEERLAVRLFHRTTRSFALTEEGRRFYANCRRALALVEAGLNDLDSRPDEPRGLLKITAPVLFGRHFVAPVITQLAERFSGLQVQMHLTDQSLDLVESGFDLAVRMGSLDDSSGLVCRRLAPSTIVVCAAPSYLERYGQPQTLEQLSGHQTLEYSASRRSGPWANYVSRPGFRLPQTHSRFQVDNLDALVDAAVAGLGLAFLPLWLVAPRLQQGELVEVLPEQRKMLECSLVWPQNPHVPLKTRFAIDALVEALGA</sequence>
<dbReference type="Pfam" id="PF03466">
    <property type="entry name" value="LysR_substrate"/>
    <property type="match status" value="1"/>
</dbReference>
<dbReference type="GO" id="GO:0043565">
    <property type="term" value="F:sequence-specific DNA binding"/>
    <property type="evidence" value="ECO:0007669"/>
    <property type="project" value="TreeGrafter"/>
</dbReference>
<comment type="similarity">
    <text evidence="1">Belongs to the LysR transcriptional regulatory family.</text>
</comment>
<keyword evidence="2" id="KW-0805">Transcription regulation</keyword>
<keyword evidence="3" id="KW-0238">DNA-binding</keyword>
<dbReference type="Gene3D" id="3.40.190.290">
    <property type="match status" value="1"/>
</dbReference>
<evidence type="ECO:0000256" key="2">
    <source>
        <dbReference type="ARBA" id="ARBA00023015"/>
    </source>
</evidence>
<dbReference type="SUPFAM" id="SSF53850">
    <property type="entry name" value="Periplasmic binding protein-like II"/>
    <property type="match status" value="1"/>
</dbReference>
<dbReference type="GO" id="GO:0006351">
    <property type="term" value="P:DNA-templated transcription"/>
    <property type="evidence" value="ECO:0007669"/>
    <property type="project" value="TreeGrafter"/>
</dbReference>
<comment type="caution">
    <text evidence="6">The sequence shown here is derived from an EMBL/GenBank/DDBJ whole genome shotgun (WGS) entry which is preliminary data.</text>
</comment>
<dbReference type="Proteomes" id="UP000268033">
    <property type="component" value="Unassembled WGS sequence"/>
</dbReference>
<proteinExistence type="inferred from homology"/>
<organism evidence="6 7">
    <name type="scientific">Gallaecimonas pentaromativorans</name>
    <dbReference type="NCBI Taxonomy" id="584787"/>
    <lineage>
        <taxon>Bacteria</taxon>
        <taxon>Pseudomonadati</taxon>
        <taxon>Pseudomonadota</taxon>
        <taxon>Gammaproteobacteria</taxon>
        <taxon>Enterobacterales</taxon>
        <taxon>Gallaecimonadaceae</taxon>
        <taxon>Gallaecimonas</taxon>
    </lineage>
</organism>
<dbReference type="RefSeq" id="WP_050659024.1">
    <property type="nucleotide sequence ID" value="NZ_LFWC01000007.1"/>
</dbReference>
<accession>A0A3N1PQR5</accession>
<evidence type="ECO:0000259" key="5">
    <source>
        <dbReference type="PROSITE" id="PS50931"/>
    </source>
</evidence>
<evidence type="ECO:0000313" key="6">
    <source>
        <dbReference type="EMBL" id="ROQ30853.1"/>
    </source>
</evidence>
<dbReference type="STRING" id="584787.GCA_001247655_03554"/>
<evidence type="ECO:0000313" key="7">
    <source>
        <dbReference type="Proteomes" id="UP000268033"/>
    </source>
</evidence>
<dbReference type="PANTHER" id="PTHR30537:SF5">
    <property type="entry name" value="HTH-TYPE TRANSCRIPTIONAL ACTIVATOR TTDR-RELATED"/>
    <property type="match status" value="1"/>
</dbReference>